<keyword evidence="2" id="KW-0805">Transcription regulation</keyword>
<keyword evidence="9" id="KW-1185">Reference proteome</keyword>
<dbReference type="CDD" id="cd06170">
    <property type="entry name" value="LuxR_C_like"/>
    <property type="match status" value="1"/>
</dbReference>
<dbReference type="InterPro" id="IPR011006">
    <property type="entry name" value="CheY-like_superfamily"/>
</dbReference>
<reference evidence="8 9" key="1">
    <citation type="submission" date="2014-01" db="EMBL/GenBank/DDBJ databases">
        <title>Actinotalea ferrariae CF5-4.</title>
        <authorList>
            <person name="Chen F."/>
            <person name="Li Y."/>
            <person name="Wang G."/>
        </authorList>
    </citation>
    <scope>NUCLEOTIDE SEQUENCE [LARGE SCALE GENOMIC DNA]</scope>
    <source>
        <strain evidence="8 9">CF5-4</strain>
    </source>
</reference>
<dbReference type="Pfam" id="PF00072">
    <property type="entry name" value="Response_reg"/>
    <property type="match status" value="1"/>
</dbReference>
<evidence type="ECO:0000256" key="4">
    <source>
        <dbReference type="ARBA" id="ARBA00023163"/>
    </source>
</evidence>
<feature type="domain" description="Response regulatory" evidence="7">
    <location>
        <begin position="12"/>
        <end position="130"/>
    </location>
</feature>
<dbReference type="CDD" id="cd17535">
    <property type="entry name" value="REC_NarL-like"/>
    <property type="match status" value="1"/>
</dbReference>
<dbReference type="GO" id="GO:0000160">
    <property type="term" value="P:phosphorelay signal transduction system"/>
    <property type="evidence" value="ECO:0007669"/>
    <property type="project" value="InterPro"/>
</dbReference>
<dbReference type="SUPFAM" id="SSF46894">
    <property type="entry name" value="C-terminal effector domain of the bipartite response regulators"/>
    <property type="match status" value="1"/>
</dbReference>
<dbReference type="PROSITE" id="PS50110">
    <property type="entry name" value="RESPONSE_REGULATORY"/>
    <property type="match status" value="1"/>
</dbReference>
<dbReference type="RefSeq" id="WP_034228853.1">
    <property type="nucleotide sequence ID" value="NZ_AXCW01000331.1"/>
</dbReference>
<dbReference type="InterPro" id="IPR039420">
    <property type="entry name" value="WalR-like"/>
</dbReference>
<evidence type="ECO:0000256" key="5">
    <source>
        <dbReference type="PROSITE-ProRule" id="PRU00169"/>
    </source>
</evidence>
<organism evidence="8 9">
    <name type="scientific">Actinotalea ferrariae CF5-4</name>
    <dbReference type="NCBI Taxonomy" id="948458"/>
    <lineage>
        <taxon>Bacteria</taxon>
        <taxon>Bacillati</taxon>
        <taxon>Actinomycetota</taxon>
        <taxon>Actinomycetes</taxon>
        <taxon>Micrococcales</taxon>
        <taxon>Cellulomonadaceae</taxon>
        <taxon>Actinotalea</taxon>
    </lineage>
</organism>
<keyword evidence="3" id="KW-0238">DNA-binding</keyword>
<dbReference type="GO" id="GO:0006355">
    <property type="term" value="P:regulation of DNA-templated transcription"/>
    <property type="evidence" value="ECO:0007669"/>
    <property type="project" value="InterPro"/>
</dbReference>
<name>A0A021VLZ1_9CELL</name>
<gene>
    <name evidence="8" type="ORF">N866_11910</name>
</gene>
<evidence type="ECO:0000313" key="8">
    <source>
        <dbReference type="EMBL" id="EYR62103.1"/>
    </source>
</evidence>
<evidence type="ECO:0000256" key="1">
    <source>
        <dbReference type="ARBA" id="ARBA00022553"/>
    </source>
</evidence>
<dbReference type="PANTHER" id="PTHR43214:SF24">
    <property type="entry name" value="TRANSCRIPTIONAL REGULATORY PROTEIN NARL-RELATED"/>
    <property type="match status" value="1"/>
</dbReference>
<evidence type="ECO:0000259" key="6">
    <source>
        <dbReference type="PROSITE" id="PS50043"/>
    </source>
</evidence>
<proteinExistence type="predicted"/>
<evidence type="ECO:0000313" key="9">
    <source>
        <dbReference type="Proteomes" id="UP000019753"/>
    </source>
</evidence>
<dbReference type="AlphaFoldDB" id="A0A021VLZ1"/>
<keyword evidence="1 5" id="KW-0597">Phosphoprotein</keyword>
<evidence type="ECO:0000256" key="2">
    <source>
        <dbReference type="ARBA" id="ARBA00023015"/>
    </source>
</evidence>
<dbReference type="Proteomes" id="UP000019753">
    <property type="component" value="Unassembled WGS sequence"/>
</dbReference>
<protein>
    <submittedName>
        <fullName evidence="8">LuxR family transcriptional regulator</fullName>
    </submittedName>
</protein>
<dbReference type="OrthoDB" id="5145487at2"/>
<dbReference type="SMART" id="SM00421">
    <property type="entry name" value="HTH_LUXR"/>
    <property type="match status" value="1"/>
</dbReference>
<dbReference type="PANTHER" id="PTHR43214">
    <property type="entry name" value="TWO-COMPONENT RESPONSE REGULATOR"/>
    <property type="match status" value="1"/>
</dbReference>
<dbReference type="InterPro" id="IPR016032">
    <property type="entry name" value="Sig_transdc_resp-reg_C-effctor"/>
</dbReference>
<dbReference type="PRINTS" id="PR00038">
    <property type="entry name" value="HTHLUXR"/>
</dbReference>
<sequence length="232" mass="24379">MTPTTDPTPDIRVVVVEDQPLFRSMLAGLLAAQPGIRVVGVAGSAADGRRLLAPGRVDVAVLDVELGDGNGIALGVEARGRDGALRILTLSSHDVLDLLLSLPAHLQHGWSFLSKTTSTSAPALVSALRATARGETVLDPELVRAAEPRAGSLVGALTPRQYEVLCGIAQGLSNLAIAEDLGLTEKSVQNHVNALYAALGVEQDRSTNPRVTATLRFVEETRRPGLPPIVRV</sequence>
<evidence type="ECO:0000259" key="7">
    <source>
        <dbReference type="PROSITE" id="PS50110"/>
    </source>
</evidence>
<comment type="caution">
    <text evidence="8">The sequence shown here is derived from an EMBL/GenBank/DDBJ whole genome shotgun (WGS) entry which is preliminary data.</text>
</comment>
<accession>A0A021VLZ1</accession>
<feature type="modified residue" description="4-aspartylphosphate" evidence="5">
    <location>
        <position position="63"/>
    </location>
</feature>
<dbReference type="PROSITE" id="PS50043">
    <property type="entry name" value="HTH_LUXR_2"/>
    <property type="match status" value="1"/>
</dbReference>
<dbReference type="InterPro" id="IPR058245">
    <property type="entry name" value="NreC/VraR/RcsB-like_REC"/>
</dbReference>
<dbReference type="Gene3D" id="3.40.50.2300">
    <property type="match status" value="1"/>
</dbReference>
<keyword evidence="4" id="KW-0804">Transcription</keyword>
<dbReference type="GO" id="GO:0003677">
    <property type="term" value="F:DNA binding"/>
    <property type="evidence" value="ECO:0007669"/>
    <property type="project" value="UniProtKB-KW"/>
</dbReference>
<evidence type="ECO:0000256" key="3">
    <source>
        <dbReference type="ARBA" id="ARBA00023125"/>
    </source>
</evidence>
<feature type="domain" description="HTH luxR-type" evidence="6">
    <location>
        <begin position="150"/>
        <end position="215"/>
    </location>
</feature>
<dbReference type="EMBL" id="AXCW01000331">
    <property type="protein sequence ID" value="EYR62103.1"/>
    <property type="molecule type" value="Genomic_DNA"/>
</dbReference>
<dbReference type="SMART" id="SM00448">
    <property type="entry name" value="REC"/>
    <property type="match status" value="1"/>
</dbReference>
<dbReference type="InterPro" id="IPR001789">
    <property type="entry name" value="Sig_transdc_resp-reg_receiver"/>
</dbReference>
<dbReference type="Pfam" id="PF00196">
    <property type="entry name" value="GerE"/>
    <property type="match status" value="1"/>
</dbReference>
<dbReference type="SUPFAM" id="SSF52172">
    <property type="entry name" value="CheY-like"/>
    <property type="match status" value="1"/>
</dbReference>
<dbReference type="InterPro" id="IPR000792">
    <property type="entry name" value="Tscrpt_reg_LuxR_C"/>
</dbReference>